<keyword evidence="2" id="KW-1185">Reference proteome</keyword>
<protein>
    <submittedName>
        <fullName evidence="1">Uncharacterized protein</fullName>
    </submittedName>
</protein>
<sequence>MEEVAAFFWDFDSRANMEISGDILRSFEEDKEGAGSFKKIVKRRQQISSSHGGHHRIVRLRARWHSNELTTTQ</sequence>
<name>A0A9W7L0H2_9STRA</name>
<evidence type="ECO:0000313" key="2">
    <source>
        <dbReference type="Proteomes" id="UP001165122"/>
    </source>
</evidence>
<proteinExistence type="predicted"/>
<organism evidence="1 2">
    <name type="scientific">Triparma laevis f. longispina</name>
    <dbReference type="NCBI Taxonomy" id="1714387"/>
    <lineage>
        <taxon>Eukaryota</taxon>
        <taxon>Sar</taxon>
        <taxon>Stramenopiles</taxon>
        <taxon>Ochrophyta</taxon>
        <taxon>Bolidophyceae</taxon>
        <taxon>Parmales</taxon>
        <taxon>Triparmaceae</taxon>
        <taxon>Triparma</taxon>
    </lineage>
</organism>
<dbReference type="Proteomes" id="UP001165122">
    <property type="component" value="Unassembled WGS sequence"/>
</dbReference>
<accession>A0A9W7L0H2</accession>
<evidence type="ECO:0000313" key="1">
    <source>
        <dbReference type="EMBL" id="GMI18049.1"/>
    </source>
</evidence>
<dbReference type="AlphaFoldDB" id="A0A9W7L0H2"/>
<gene>
    <name evidence="1" type="ORF">TrLO_g4468</name>
</gene>
<dbReference type="EMBL" id="BRXW01000318">
    <property type="protein sequence ID" value="GMI18049.1"/>
    <property type="molecule type" value="Genomic_DNA"/>
</dbReference>
<comment type="caution">
    <text evidence="1">The sequence shown here is derived from an EMBL/GenBank/DDBJ whole genome shotgun (WGS) entry which is preliminary data.</text>
</comment>
<reference evidence="2" key="1">
    <citation type="journal article" date="2023" name="Commun. Biol.">
        <title>Genome analysis of Parmales, the sister group of diatoms, reveals the evolutionary specialization of diatoms from phago-mixotrophs to photoautotrophs.</title>
        <authorList>
            <person name="Ban H."/>
            <person name="Sato S."/>
            <person name="Yoshikawa S."/>
            <person name="Yamada K."/>
            <person name="Nakamura Y."/>
            <person name="Ichinomiya M."/>
            <person name="Sato N."/>
            <person name="Blanc-Mathieu R."/>
            <person name="Endo H."/>
            <person name="Kuwata A."/>
            <person name="Ogata H."/>
        </authorList>
    </citation>
    <scope>NUCLEOTIDE SEQUENCE [LARGE SCALE GENOMIC DNA]</scope>
    <source>
        <strain evidence="2">NIES 3700</strain>
    </source>
</reference>